<dbReference type="PANTHER" id="PTHR13218">
    <property type="entry name" value="TRANSCRIPTION INITIATION FACTOR TFIID SUBUNIT 11-RELATED"/>
    <property type="match status" value="1"/>
</dbReference>
<dbReference type="GO" id="GO:0046982">
    <property type="term" value="F:protein heterodimerization activity"/>
    <property type="evidence" value="ECO:0007669"/>
    <property type="project" value="InterPro"/>
</dbReference>
<evidence type="ECO:0000259" key="7">
    <source>
        <dbReference type="Pfam" id="PF04719"/>
    </source>
</evidence>
<feature type="compositionally biased region" description="Low complexity" evidence="6">
    <location>
        <begin position="19"/>
        <end position="29"/>
    </location>
</feature>
<gene>
    <name evidence="8" type="ORF">DB88DRAFT_479979</name>
</gene>
<evidence type="ECO:0000256" key="5">
    <source>
        <dbReference type="ARBA" id="ARBA00023242"/>
    </source>
</evidence>
<comment type="similarity">
    <text evidence="2">Belongs to the TAF11 family.</text>
</comment>
<dbReference type="SUPFAM" id="SSF47113">
    <property type="entry name" value="Histone-fold"/>
    <property type="match status" value="1"/>
</dbReference>
<keyword evidence="3" id="KW-0805">Transcription regulation</keyword>
<dbReference type="EMBL" id="JAODAN010000001">
    <property type="protein sequence ID" value="KAK1927981.1"/>
    <property type="molecule type" value="Genomic_DNA"/>
</dbReference>
<protein>
    <submittedName>
        <fullName evidence="8">Histone-fold-containing protein</fullName>
    </submittedName>
</protein>
<comment type="subcellular location">
    <subcellularLocation>
        <location evidence="1">Nucleus</location>
    </subcellularLocation>
</comment>
<accession>A0AAD9L975</accession>
<evidence type="ECO:0000313" key="9">
    <source>
        <dbReference type="Proteomes" id="UP001182556"/>
    </source>
</evidence>
<dbReference type="Pfam" id="PF04719">
    <property type="entry name" value="TAFII28"/>
    <property type="match status" value="1"/>
</dbReference>
<keyword evidence="4" id="KW-0804">Transcription</keyword>
<dbReference type="GO" id="GO:0005669">
    <property type="term" value="C:transcription factor TFIID complex"/>
    <property type="evidence" value="ECO:0007669"/>
    <property type="project" value="InterPro"/>
</dbReference>
<keyword evidence="5" id="KW-0539">Nucleus</keyword>
<comment type="caution">
    <text evidence="8">The sequence shown here is derived from an EMBL/GenBank/DDBJ whole genome shotgun (WGS) entry which is preliminary data.</text>
</comment>
<proteinExistence type="inferred from homology"/>
<evidence type="ECO:0000256" key="6">
    <source>
        <dbReference type="SAM" id="MobiDB-lite"/>
    </source>
</evidence>
<sequence>MSSPPSAGLALPKPKKSKASAGSTGSSGPVFGAPAGPPIGKKRRRKALLANSNDFDRALDEGDDVDEDEWKRPEGSSHRKKRRIDEDYDEEGDEEEEEERDVDDGPGNDGEQEGEGEGEEEGDDVVEGAVGVDGVVGPGASGKKKAEKFELDDEALQKRHRNAEGERLALRSLLDAEQGRRYDTFRVAVIPKPAIKRLNLQIYDQRINDKLAVLLAGMAKIFVADIVELAKDLQANSAHPTGPLRPYHLRLARSILEERGVLSGADQTSGGQGIARKPLFRR</sequence>
<evidence type="ECO:0000256" key="3">
    <source>
        <dbReference type="ARBA" id="ARBA00023015"/>
    </source>
</evidence>
<feature type="domain" description="TAFII28-like protein" evidence="7">
    <location>
        <begin position="172"/>
        <end position="252"/>
    </location>
</feature>
<evidence type="ECO:0000256" key="4">
    <source>
        <dbReference type="ARBA" id="ARBA00023163"/>
    </source>
</evidence>
<dbReference type="PANTHER" id="PTHR13218:SF8">
    <property type="entry name" value="TRANSCRIPTION INITIATION FACTOR TFIID SUBUNIT 11"/>
    <property type="match status" value="1"/>
</dbReference>
<organism evidence="8 9">
    <name type="scientific">Papiliotrema laurentii</name>
    <name type="common">Cryptococcus laurentii</name>
    <dbReference type="NCBI Taxonomy" id="5418"/>
    <lineage>
        <taxon>Eukaryota</taxon>
        <taxon>Fungi</taxon>
        <taxon>Dikarya</taxon>
        <taxon>Basidiomycota</taxon>
        <taxon>Agaricomycotina</taxon>
        <taxon>Tremellomycetes</taxon>
        <taxon>Tremellales</taxon>
        <taxon>Rhynchogastremaceae</taxon>
        <taxon>Papiliotrema</taxon>
    </lineage>
</organism>
<dbReference type="AlphaFoldDB" id="A0AAD9L975"/>
<name>A0AAD9L975_PAPLA</name>
<evidence type="ECO:0000256" key="1">
    <source>
        <dbReference type="ARBA" id="ARBA00004123"/>
    </source>
</evidence>
<feature type="region of interest" description="Disordered" evidence="6">
    <location>
        <begin position="1"/>
        <end position="125"/>
    </location>
</feature>
<dbReference type="InterPro" id="IPR045127">
    <property type="entry name" value="TAF11-like"/>
</dbReference>
<dbReference type="GO" id="GO:0051123">
    <property type="term" value="P:RNA polymerase II preinitiation complex assembly"/>
    <property type="evidence" value="ECO:0007669"/>
    <property type="project" value="InterPro"/>
</dbReference>
<evidence type="ECO:0000256" key="2">
    <source>
        <dbReference type="ARBA" id="ARBA00009788"/>
    </source>
</evidence>
<dbReference type="InterPro" id="IPR006809">
    <property type="entry name" value="TAFII28_dom"/>
</dbReference>
<evidence type="ECO:0000313" key="8">
    <source>
        <dbReference type="EMBL" id="KAK1927981.1"/>
    </source>
</evidence>
<reference evidence="8" key="1">
    <citation type="submission" date="2023-02" db="EMBL/GenBank/DDBJ databases">
        <title>Identification and recombinant expression of a fungal hydrolase from Papiliotrema laurentii that hydrolyzes apple cutin and clears colloidal polyester polyurethane.</title>
        <authorList>
            <consortium name="DOE Joint Genome Institute"/>
            <person name="Roman V.A."/>
            <person name="Bojanowski C."/>
            <person name="Crable B.R."/>
            <person name="Wagner D.N."/>
            <person name="Hung C.S."/>
            <person name="Nadeau L.J."/>
            <person name="Schratz L."/>
            <person name="Haridas S."/>
            <person name="Pangilinan J."/>
            <person name="Lipzen A."/>
            <person name="Na H."/>
            <person name="Yan M."/>
            <person name="Ng V."/>
            <person name="Grigoriev I.V."/>
            <person name="Spatafora J.W."/>
            <person name="Barlow D."/>
            <person name="Biffinger J."/>
            <person name="Kelley-Loughnane N."/>
            <person name="Varaljay V.A."/>
            <person name="Crookes-Goodson W.J."/>
        </authorList>
    </citation>
    <scope>NUCLEOTIDE SEQUENCE</scope>
    <source>
        <strain evidence="8">5307AH</strain>
    </source>
</reference>
<dbReference type="InterPro" id="IPR009072">
    <property type="entry name" value="Histone-fold"/>
</dbReference>
<keyword evidence="9" id="KW-1185">Reference proteome</keyword>
<dbReference type="Gene3D" id="1.10.20.10">
    <property type="entry name" value="Histone, subunit A"/>
    <property type="match status" value="1"/>
</dbReference>
<dbReference type="Proteomes" id="UP001182556">
    <property type="component" value="Unassembled WGS sequence"/>
</dbReference>
<feature type="compositionally biased region" description="Acidic residues" evidence="6">
    <location>
        <begin position="86"/>
        <end position="125"/>
    </location>
</feature>
<dbReference type="CDD" id="cd08048">
    <property type="entry name" value="HFD_TAF11"/>
    <property type="match status" value="1"/>
</dbReference>
<feature type="region of interest" description="Disordered" evidence="6">
    <location>
        <begin position="263"/>
        <end position="282"/>
    </location>
</feature>
<dbReference type="GO" id="GO:0016251">
    <property type="term" value="F:RNA polymerase II general transcription initiation factor activity"/>
    <property type="evidence" value="ECO:0007669"/>
    <property type="project" value="TreeGrafter"/>
</dbReference>